<keyword evidence="4" id="KW-1185">Reference proteome</keyword>
<reference evidence="3 4" key="1">
    <citation type="journal article" date="2024" name="Front Chem Biol">
        <title>Unveiling the potential of Daldinia eschscholtzii MFLUCC 19-0629 through bioactivity and bioinformatics studies for enhanced sustainable agriculture production.</title>
        <authorList>
            <person name="Brooks S."/>
            <person name="Weaver J.A."/>
            <person name="Klomchit A."/>
            <person name="Alharthi S.A."/>
            <person name="Onlamun T."/>
            <person name="Nurani R."/>
            <person name="Vong T.K."/>
            <person name="Alberti F."/>
            <person name="Greco C."/>
        </authorList>
    </citation>
    <scope>NUCLEOTIDE SEQUENCE [LARGE SCALE GENOMIC DNA]</scope>
    <source>
        <strain evidence="3">MFLUCC 19-0629</strain>
    </source>
</reference>
<evidence type="ECO:0000259" key="2">
    <source>
        <dbReference type="Pfam" id="PF07859"/>
    </source>
</evidence>
<dbReference type="AlphaFoldDB" id="A0AAX6MWW9"/>
<comment type="caution">
    <text evidence="3">The sequence shown here is derived from an EMBL/GenBank/DDBJ whole genome shotgun (WGS) entry which is preliminary data.</text>
</comment>
<dbReference type="Gene3D" id="3.40.50.1820">
    <property type="entry name" value="alpha/beta hydrolase"/>
    <property type="match status" value="1"/>
</dbReference>
<protein>
    <recommendedName>
        <fullName evidence="2">Alpha/beta hydrolase fold-3 domain-containing protein</fullName>
    </recommendedName>
</protein>
<evidence type="ECO:0000313" key="4">
    <source>
        <dbReference type="Proteomes" id="UP001369815"/>
    </source>
</evidence>
<dbReference type="InterPro" id="IPR029058">
    <property type="entry name" value="AB_hydrolase_fold"/>
</dbReference>
<dbReference type="Pfam" id="PF07859">
    <property type="entry name" value="Abhydrolase_3"/>
    <property type="match status" value="1"/>
</dbReference>
<sequence length="265" mass="29523">MHNVLVVALNYRKSPFYPFPIATYDLEALILATLDDDSLPIDKTRIAIAGFSAGGNLTLSVCQLPSIREKVGPSAAVPIYAVVDTTIPPEVKVKTRYYKPGLGPGMRSAPTDYLATLSPIFHWSYVNPGLDLTNPLISPHFAPRNALPPHIFFVGAELDQLAHEAWSMANKLAGRPEPELTDIVGQEKLGPGKGELILDDERFAFEHIEDEGKSSIRWLLIPDQIHGFDHVPPNWLDQEAYEDAKLKETAYQKIVGEWLLNFVWK</sequence>
<accession>A0AAX6MWW9</accession>
<dbReference type="Proteomes" id="UP001369815">
    <property type="component" value="Unassembled WGS sequence"/>
</dbReference>
<dbReference type="InterPro" id="IPR013094">
    <property type="entry name" value="AB_hydrolase_3"/>
</dbReference>
<keyword evidence="1" id="KW-0378">Hydrolase</keyword>
<organism evidence="3 4">
    <name type="scientific">Daldinia eschscholtzii</name>
    <dbReference type="NCBI Taxonomy" id="292717"/>
    <lineage>
        <taxon>Eukaryota</taxon>
        <taxon>Fungi</taxon>
        <taxon>Dikarya</taxon>
        <taxon>Ascomycota</taxon>
        <taxon>Pezizomycotina</taxon>
        <taxon>Sordariomycetes</taxon>
        <taxon>Xylariomycetidae</taxon>
        <taxon>Xylariales</taxon>
        <taxon>Hypoxylaceae</taxon>
        <taxon>Daldinia</taxon>
    </lineage>
</organism>
<dbReference type="PANTHER" id="PTHR48081:SF8">
    <property type="entry name" value="ALPHA_BETA HYDROLASE FOLD-3 DOMAIN-CONTAINING PROTEIN-RELATED"/>
    <property type="match status" value="1"/>
</dbReference>
<name>A0AAX6MWW9_9PEZI</name>
<dbReference type="SUPFAM" id="SSF53474">
    <property type="entry name" value="alpha/beta-Hydrolases"/>
    <property type="match status" value="1"/>
</dbReference>
<dbReference type="PANTHER" id="PTHR48081">
    <property type="entry name" value="AB HYDROLASE SUPERFAMILY PROTEIN C4A8.06C"/>
    <property type="match status" value="1"/>
</dbReference>
<dbReference type="InterPro" id="IPR050300">
    <property type="entry name" value="GDXG_lipolytic_enzyme"/>
</dbReference>
<gene>
    <name evidence="3" type="ORF">Daesc_002179</name>
</gene>
<evidence type="ECO:0000256" key="1">
    <source>
        <dbReference type="ARBA" id="ARBA00022801"/>
    </source>
</evidence>
<dbReference type="EMBL" id="JBANMG010000002">
    <property type="protein sequence ID" value="KAK6956897.1"/>
    <property type="molecule type" value="Genomic_DNA"/>
</dbReference>
<feature type="domain" description="Alpha/beta hydrolase fold-3" evidence="2">
    <location>
        <begin position="3"/>
        <end position="173"/>
    </location>
</feature>
<evidence type="ECO:0000313" key="3">
    <source>
        <dbReference type="EMBL" id="KAK6956897.1"/>
    </source>
</evidence>
<proteinExistence type="predicted"/>
<dbReference type="GO" id="GO:0016787">
    <property type="term" value="F:hydrolase activity"/>
    <property type="evidence" value="ECO:0007669"/>
    <property type="project" value="UniProtKB-KW"/>
</dbReference>